<evidence type="ECO:0000313" key="2">
    <source>
        <dbReference type="Proteomes" id="UP000503349"/>
    </source>
</evidence>
<dbReference type="AlphaFoldDB" id="A0A6G1QIA9"/>
<keyword evidence="2" id="KW-1185">Reference proteome</keyword>
<accession>A0A6G1QIA9</accession>
<reference evidence="2" key="2">
    <citation type="submission" date="2019-02" db="EMBL/GenBank/DDBJ databases">
        <title>Opniocepnalus argus Var Kimnra genome.</title>
        <authorList>
            <person name="Zhou C."/>
            <person name="Xiao S."/>
        </authorList>
    </citation>
    <scope>NUCLEOTIDE SEQUENCE [LARGE SCALE GENOMIC DNA]</scope>
</reference>
<organism evidence="1 2">
    <name type="scientific">Channa argus</name>
    <name type="common">Northern snakehead</name>
    <name type="synonym">Ophicephalus argus</name>
    <dbReference type="NCBI Taxonomy" id="215402"/>
    <lineage>
        <taxon>Eukaryota</taxon>
        <taxon>Metazoa</taxon>
        <taxon>Chordata</taxon>
        <taxon>Craniata</taxon>
        <taxon>Vertebrata</taxon>
        <taxon>Euteleostomi</taxon>
        <taxon>Actinopterygii</taxon>
        <taxon>Neopterygii</taxon>
        <taxon>Teleostei</taxon>
        <taxon>Neoteleostei</taxon>
        <taxon>Acanthomorphata</taxon>
        <taxon>Anabantaria</taxon>
        <taxon>Anabantiformes</taxon>
        <taxon>Channoidei</taxon>
        <taxon>Channidae</taxon>
        <taxon>Channa</taxon>
    </lineage>
</organism>
<gene>
    <name evidence="1" type="ORF">EXN66_Car017524</name>
</gene>
<evidence type="ECO:0000313" key="1">
    <source>
        <dbReference type="EMBL" id="KAF3701836.1"/>
    </source>
</evidence>
<name>A0A6G1QIA9_CHAAH</name>
<sequence>MTYNKWVGSQQHLTNAQNKAVALFYEQQLLRACRLLSARGSLSAAWISFSQLQLQLCDLLFKKASARRKAPLCDVFLYFSAGLPTTMPFDLLRTEDTVTITVIATLPIQQTTCWPTRQPVFGGDMLYRRAASSTSFENLFKRSDTEACSHADPCKTRLYAEGRLRVVVYRCRRQLRPDKDADLQIRPLSYRLRPKGYVGASHVKQRFTSTNAECVYWKRDEREESCFVMAEQLDESVEGKAESRKTEEMRRD</sequence>
<reference evidence="1 2" key="1">
    <citation type="submission" date="2019-02" db="EMBL/GenBank/DDBJ databases">
        <title>Opniocepnalus argus genome.</title>
        <authorList>
            <person name="Zhou C."/>
            <person name="Xiao S."/>
        </authorList>
    </citation>
    <scope>NUCLEOTIDE SEQUENCE [LARGE SCALE GENOMIC DNA]</scope>
    <source>
        <strain evidence="1">OARG1902GOOAL</strain>
        <tissue evidence="1">Muscle</tissue>
    </source>
</reference>
<dbReference type="EMBL" id="CM015728">
    <property type="protein sequence ID" value="KAF3701836.1"/>
    <property type="molecule type" value="Genomic_DNA"/>
</dbReference>
<dbReference type="Proteomes" id="UP000503349">
    <property type="component" value="Chromosome 17"/>
</dbReference>
<protein>
    <submittedName>
        <fullName evidence="1">Uncharacterized protein</fullName>
    </submittedName>
</protein>
<proteinExistence type="predicted"/>